<evidence type="ECO:0000313" key="2">
    <source>
        <dbReference type="EMBL" id="KAK8483091.1"/>
    </source>
</evidence>
<accession>A0ABR1ZQY0</accession>
<feature type="compositionally biased region" description="Polar residues" evidence="1">
    <location>
        <begin position="143"/>
        <end position="156"/>
    </location>
</feature>
<dbReference type="EMBL" id="JBBPBM010001613">
    <property type="protein sequence ID" value="KAK8483091.1"/>
    <property type="molecule type" value="Genomic_DNA"/>
</dbReference>
<gene>
    <name evidence="2" type="ORF">V6N12_074480</name>
</gene>
<organism evidence="2 3">
    <name type="scientific">Hibiscus sabdariffa</name>
    <name type="common">roselle</name>
    <dbReference type="NCBI Taxonomy" id="183260"/>
    <lineage>
        <taxon>Eukaryota</taxon>
        <taxon>Viridiplantae</taxon>
        <taxon>Streptophyta</taxon>
        <taxon>Embryophyta</taxon>
        <taxon>Tracheophyta</taxon>
        <taxon>Spermatophyta</taxon>
        <taxon>Magnoliopsida</taxon>
        <taxon>eudicotyledons</taxon>
        <taxon>Gunneridae</taxon>
        <taxon>Pentapetalae</taxon>
        <taxon>rosids</taxon>
        <taxon>malvids</taxon>
        <taxon>Malvales</taxon>
        <taxon>Malvaceae</taxon>
        <taxon>Malvoideae</taxon>
        <taxon>Hibiscus</taxon>
    </lineage>
</organism>
<comment type="caution">
    <text evidence="2">The sequence shown here is derived from an EMBL/GenBank/DDBJ whole genome shotgun (WGS) entry which is preliminary data.</text>
</comment>
<dbReference type="Proteomes" id="UP001472677">
    <property type="component" value="Unassembled WGS sequence"/>
</dbReference>
<feature type="region of interest" description="Disordered" evidence="1">
    <location>
        <begin position="1"/>
        <end position="37"/>
    </location>
</feature>
<name>A0ABR1ZQY0_9ROSI</name>
<sequence>MAKKRLREEFDDNFEDNEEEDDFVEEDSEEAEGWEGDAEEEGWDFFVVLVLFHGEPQQYSRNLNDQRILWCERRKSCTKTTVIPKAKDLSSVKEDHVSQEALNKAPRGGIYGEYLSEKAASSSWAYTCVSCTRKDVGALSGKPGSNSASNDDLFSD</sequence>
<keyword evidence="3" id="KW-1185">Reference proteome</keyword>
<feature type="compositionally biased region" description="Acidic residues" evidence="1">
    <location>
        <begin position="9"/>
        <end position="37"/>
    </location>
</feature>
<feature type="region of interest" description="Disordered" evidence="1">
    <location>
        <begin position="135"/>
        <end position="156"/>
    </location>
</feature>
<protein>
    <submittedName>
        <fullName evidence="2">Uncharacterized protein</fullName>
    </submittedName>
</protein>
<evidence type="ECO:0000313" key="3">
    <source>
        <dbReference type="Proteomes" id="UP001472677"/>
    </source>
</evidence>
<reference evidence="2 3" key="1">
    <citation type="journal article" date="2024" name="G3 (Bethesda)">
        <title>Genome assembly of Hibiscus sabdariffa L. provides insights into metabolisms of medicinal natural products.</title>
        <authorList>
            <person name="Kim T."/>
        </authorList>
    </citation>
    <scope>NUCLEOTIDE SEQUENCE [LARGE SCALE GENOMIC DNA]</scope>
    <source>
        <strain evidence="2">TK-2024</strain>
        <tissue evidence="2">Old leaves</tissue>
    </source>
</reference>
<evidence type="ECO:0000256" key="1">
    <source>
        <dbReference type="SAM" id="MobiDB-lite"/>
    </source>
</evidence>
<proteinExistence type="predicted"/>